<dbReference type="GO" id="GO:0003677">
    <property type="term" value="F:DNA binding"/>
    <property type="evidence" value="ECO:0007669"/>
    <property type="project" value="UniProtKB-KW"/>
</dbReference>
<comment type="caution">
    <text evidence="3">The sequence shown here is derived from an EMBL/GenBank/DDBJ whole genome shotgun (WGS) entry which is preliminary data.</text>
</comment>
<keyword evidence="1" id="KW-0238">DNA-binding</keyword>
<dbReference type="GO" id="GO:0005634">
    <property type="term" value="C:nucleus"/>
    <property type="evidence" value="ECO:0007669"/>
    <property type="project" value="TreeGrafter"/>
</dbReference>
<accession>A0A0C2MR89</accession>
<dbReference type="InterPro" id="IPR050863">
    <property type="entry name" value="CenT-Element_Derived"/>
</dbReference>
<organism evidence="3 4">
    <name type="scientific">Thelohanellus kitauei</name>
    <name type="common">Myxosporean</name>
    <dbReference type="NCBI Taxonomy" id="669202"/>
    <lineage>
        <taxon>Eukaryota</taxon>
        <taxon>Metazoa</taxon>
        <taxon>Cnidaria</taxon>
        <taxon>Myxozoa</taxon>
        <taxon>Myxosporea</taxon>
        <taxon>Bivalvulida</taxon>
        <taxon>Platysporina</taxon>
        <taxon>Myxobolidae</taxon>
        <taxon>Thelohanellus</taxon>
    </lineage>
</organism>
<dbReference type="PROSITE" id="PS51253">
    <property type="entry name" value="HTH_CENPB"/>
    <property type="match status" value="1"/>
</dbReference>
<evidence type="ECO:0000256" key="1">
    <source>
        <dbReference type="ARBA" id="ARBA00023125"/>
    </source>
</evidence>
<reference evidence="3 4" key="1">
    <citation type="journal article" date="2014" name="Genome Biol. Evol.">
        <title>The genome of the myxosporean Thelohanellus kitauei shows adaptations to nutrient acquisition within its fish host.</title>
        <authorList>
            <person name="Yang Y."/>
            <person name="Xiong J."/>
            <person name="Zhou Z."/>
            <person name="Huo F."/>
            <person name="Miao W."/>
            <person name="Ran C."/>
            <person name="Liu Y."/>
            <person name="Zhang J."/>
            <person name="Feng J."/>
            <person name="Wang M."/>
            <person name="Wang M."/>
            <person name="Wang L."/>
            <person name="Yao B."/>
        </authorList>
    </citation>
    <scope>NUCLEOTIDE SEQUENCE [LARGE SCALE GENOMIC DNA]</scope>
    <source>
        <strain evidence="3">Wuqing</strain>
    </source>
</reference>
<evidence type="ECO:0000259" key="2">
    <source>
        <dbReference type="PROSITE" id="PS51253"/>
    </source>
</evidence>
<dbReference type="Proteomes" id="UP000031668">
    <property type="component" value="Unassembled WGS sequence"/>
</dbReference>
<evidence type="ECO:0000313" key="3">
    <source>
        <dbReference type="EMBL" id="KII64202.1"/>
    </source>
</evidence>
<dbReference type="Gene3D" id="1.10.10.60">
    <property type="entry name" value="Homeodomain-like"/>
    <property type="match status" value="1"/>
</dbReference>
<dbReference type="OMA" id="HANENAW"/>
<dbReference type="PANTHER" id="PTHR19303">
    <property type="entry name" value="TRANSPOSON"/>
    <property type="match status" value="1"/>
</dbReference>
<feature type="domain" description="HTH CENPB-type" evidence="2">
    <location>
        <begin position="1"/>
        <end position="53"/>
    </location>
</feature>
<dbReference type="InterPro" id="IPR004875">
    <property type="entry name" value="DDE_SF_endonuclease_dom"/>
</dbReference>
<dbReference type="AlphaFoldDB" id="A0A0C2MR89"/>
<dbReference type="InterPro" id="IPR006600">
    <property type="entry name" value="HTH_CenpB_DNA-bd_dom"/>
</dbReference>
<dbReference type="EMBL" id="JWZT01004402">
    <property type="protein sequence ID" value="KII64202.1"/>
    <property type="molecule type" value="Genomic_DNA"/>
</dbReference>
<dbReference type="OrthoDB" id="6021661at2759"/>
<proteinExistence type="predicted"/>
<protein>
    <submittedName>
        <fullName evidence="3">Tigger transposable element-derived protein 4</fullName>
    </submittedName>
</protein>
<evidence type="ECO:0000313" key="4">
    <source>
        <dbReference type="Proteomes" id="UP000031668"/>
    </source>
</evidence>
<dbReference type="PANTHER" id="PTHR19303:SF73">
    <property type="entry name" value="PROTEIN PDC2"/>
    <property type="match status" value="1"/>
</dbReference>
<sequence length="177" mass="20856">MVFYCKWHRRKYQLQKLKVKPEELAQKLGRNDFKATDGWLSRWEARHNIIFKKAHCKKGSTDNESAEQWTTTKIPNFLENFCAYDIYNADEAGLYNRDRLDISLCYKHKLHCLVIKNAMDRITVLCCTNMSGTDKRKLLIIGKSARPRCFKGLRMEGLSVEYHANENAWLTSEIFRN</sequence>
<name>A0A0C2MR89_THEKT</name>
<dbReference type="Pfam" id="PF03184">
    <property type="entry name" value="DDE_1"/>
    <property type="match status" value="1"/>
</dbReference>
<gene>
    <name evidence="3" type="ORF">RF11_01940</name>
</gene>
<keyword evidence="4" id="KW-1185">Reference proteome</keyword>